<dbReference type="PANTHER" id="PTHR43162">
    <property type="match status" value="1"/>
</dbReference>
<dbReference type="OrthoDB" id="109735at2"/>
<evidence type="ECO:0000313" key="2">
    <source>
        <dbReference type="EMBL" id="ADN77897.1"/>
    </source>
</evidence>
<accession>E1SQC6</accession>
<dbReference type="Gene3D" id="3.90.25.10">
    <property type="entry name" value="UDP-galactose 4-epimerase, domain 1"/>
    <property type="match status" value="1"/>
</dbReference>
<gene>
    <name evidence="2" type="ordered locus">Fbal_3701</name>
</gene>
<organism evidence="2 3">
    <name type="scientific">Ferrimonas balearica (strain DSM 9799 / CCM 4581 / KCTC 23876 / PAT)</name>
    <dbReference type="NCBI Taxonomy" id="550540"/>
    <lineage>
        <taxon>Bacteria</taxon>
        <taxon>Pseudomonadati</taxon>
        <taxon>Pseudomonadota</taxon>
        <taxon>Gammaproteobacteria</taxon>
        <taxon>Alteromonadales</taxon>
        <taxon>Ferrimonadaceae</taxon>
        <taxon>Ferrimonas</taxon>
    </lineage>
</organism>
<dbReference type="RefSeq" id="WP_013347202.1">
    <property type="nucleotide sequence ID" value="NC_014541.1"/>
</dbReference>
<keyword evidence="3" id="KW-1185">Reference proteome</keyword>
<sequence>MTTVFVTGASGALGQALIQQLSDTGLTVIAGSRTPKPQPGIQAVAFDYDRPQTFEALKGVDKLVMIPRPADVIADQVMIPVIEAAKAAGVKQIVLSTALGVDANEEAPLRKVERALFASGLDYTVVRPSWFFDNFLKPGEVASIRQGVLVAPASDGKGSFIAARDIAAAIIAALLDSRHNGAAYTLTGPQAVTHAEVAAALSSALGHKVSHLDIAPVEYGALLTKAGLTDSQVGFYQFLYELTRIGVFGAVTSDLEAMTGQPGQDLAGFVAEHLGAWQ</sequence>
<name>E1SQC6_FERBD</name>
<dbReference type="Gene3D" id="3.40.50.720">
    <property type="entry name" value="NAD(P)-binding Rossmann-like Domain"/>
    <property type="match status" value="1"/>
</dbReference>
<proteinExistence type="predicted"/>
<dbReference type="STRING" id="550540.Fbal_3701"/>
<dbReference type="Proteomes" id="UP000006683">
    <property type="component" value="Chromosome"/>
</dbReference>
<dbReference type="InterPro" id="IPR036291">
    <property type="entry name" value="NAD(P)-bd_dom_sf"/>
</dbReference>
<dbReference type="SUPFAM" id="SSF51735">
    <property type="entry name" value="NAD(P)-binding Rossmann-fold domains"/>
    <property type="match status" value="1"/>
</dbReference>
<dbReference type="GeneID" id="67183902"/>
<evidence type="ECO:0000259" key="1">
    <source>
        <dbReference type="Pfam" id="PF13460"/>
    </source>
</evidence>
<feature type="domain" description="NAD(P)-binding" evidence="1">
    <location>
        <begin position="8"/>
        <end position="176"/>
    </location>
</feature>
<dbReference type="eggNOG" id="COG0702">
    <property type="taxonomic scope" value="Bacteria"/>
</dbReference>
<dbReference type="AlphaFoldDB" id="E1SQC6"/>
<dbReference type="Pfam" id="PF13460">
    <property type="entry name" value="NAD_binding_10"/>
    <property type="match status" value="1"/>
</dbReference>
<dbReference type="PANTHER" id="PTHR43162:SF1">
    <property type="entry name" value="PRESTALK A DIFFERENTIATION PROTEIN A"/>
    <property type="match status" value="1"/>
</dbReference>
<dbReference type="InterPro" id="IPR051604">
    <property type="entry name" value="Ergot_Alk_Oxidoreductase"/>
</dbReference>
<reference evidence="2 3" key="1">
    <citation type="journal article" date="2010" name="Stand. Genomic Sci.">
        <title>Complete genome sequence of Ferrimonas balearica type strain (PAT).</title>
        <authorList>
            <person name="Nolan M."/>
            <person name="Sikorski J."/>
            <person name="Davenport K."/>
            <person name="Lucas S."/>
            <person name="Glavina Del Rio T."/>
            <person name="Tice H."/>
            <person name="Cheng J."/>
            <person name="Goodwin L."/>
            <person name="Pitluck S."/>
            <person name="Liolios K."/>
            <person name="Ivanova N."/>
            <person name="Mavromatis K."/>
            <person name="Ovchinnikova G."/>
            <person name="Pati A."/>
            <person name="Chen A."/>
            <person name="Palaniappan K."/>
            <person name="Land M."/>
            <person name="Hauser L."/>
            <person name="Chang Y."/>
            <person name="Jeffries C."/>
            <person name="Tapia R."/>
            <person name="Brettin T."/>
            <person name="Detter J."/>
            <person name="Han C."/>
            <person name="Yasawong M."/>
            <person name="Rohde M."/>
            <person name="Tindall B."/>
            <person name="Goker M."/>
            <person name="Woyke T."/>
            <person name="Bristow J."/>
            <person name="Eisen J."/>
            <person name="Markowitz V."/>
            <person name="Hugenholtz P."/>
            <person name="Kyrpides N."/>
            <person name="Klenk H."/>
            <person name="Lapidus A."/>
        </authorList>
    </citation>
    <scope>NUCLEOTIDE SEQUENCE [LARGE SCALE GENOMIC DNA]</scope>
    <source>
        <strain evidence="3">DSM 9799 / CCM 4581 / KCTC 23876 / PAT</strain>
    </source>
</reference>
<evidence type="ECO:0000313" key="3">
    <source>
        <dbReference type="Proteomes" id="UP000006683"/>
    </source>
</evidence>
<dbReference type="HOGENOM" id="CLU_007383_10_6_6"/>
<protein>
    <submittedName>
        <fullName evidence="2">NmrA family protein</fullName>
    </submittedName>
</protein>
<dbReference type="KEGG" id="fbl:Fbal_3701"/>
<dbReference type="EMBL" id="CP002209">
    <property type="protein sequence ID" value="ADN77897.1"/>
    <property type="molecule type" value="Genomic_DNA"/>
</dbReference>
<dbReference type="InterPro" id="IPR016040">
    <property type="entry name" value="NAD(P)-bd_dom"/>
</dbReference>